<dbReference type="InterPro" id="IPR023365">
    <property type="entry name" value="Sortase_dom-sf"/>
</dbReference>
<sequence length="234" mass="23502">MEDEPSASGTGRLVSCVAWTLLLAGLWLWGRQLTEGGGWLPGSSPGAAQAQAAGARGSLPPAADPLAAGVDPAVLEIEAIGVRADIMARGIDEGGGVAPPPYGEPGLVGWYAGGPVPGAEGAAVLVGHVDTETDPAVFYALSSVEPGDGVRVVRDDGSVAAFTVSGTEVVERADFDPERVYGPRQDGAAELRLITCGGTYDAERREYSANVVVSAYLTDSAGGRGGAVDGAGPA</sequence>
<organism evidence="4 5">
    <name type="scientific">Streptomyces xiamenensis</name>
    <dbReference type="NCBI Taxonomy" id="408015"/>
    <lineage>
        <taxon>Bacteria</taxon>
        <taxon>Bacillati</taxon>
        <taxon>Actinomycetota</taxon>
        <taxon>Actinomycetes</taxon>
        <taxon>Kitasatosporales</taxon>
        <taxon>Streptomycetaceae</taxon>
        <taxon>Streptomyces</taxon>
    </lineage>
</organism>
<dbReference type="PATRIC" id="fig|408015.6.peg.3966"/>
<dbReference type="NCBIfam" id="NF033748">
    <property type="entry name" value="class_F_sortase"/>
    <property type="match status" value="1"/>
</dbReference>
<proteinExistence type="predicted"/>
<gene>
    <name evidence="4" type="ORF">SXIM_39140</name>
</gene>
<keyword evidence="5" id="KW-1185">Reference proteome</keyword>
<dbReference type="KEGG" id="sxi:SXIM_39140"/>
<dbReference type="EMBL" id="CP009922">
    <property type="protein sequence ID" value="AKG45298.1"/>
    <property type="molecule type" value="Genomic_DNA"/>
</dbReference>
<keyword evidence="1" id="KW-0378">Hydrolase</keyword>
<dbReference type="CDD" id="cd05829">
    <property type="entry name" value="Sortase_F"/>
    <property type="match status" value="1"/>
</dbReference>
<evidence type="ECO:0000256" key="2">
    <source>
        <dbReference type="SAM" id="MobiDB-lite"/>
    </source>
</evidence>
<feature type="transmembrane region" description="Helical" evidence="3">
    <location>
        <begin position="12"/>
        <end position="30"/>
    </location>
</feature>
<dbReference type="HOGENOM" id="CLU_062592_5_1_11"/>
<dbReference type="Pfam" id="PF04203">
    <property type="entry name" value="Sortase"/>
    <property type="match status" value="1"/>
</dbReference>
<dbReference type="STRING" id="408015.SXIM_39140"/>
<reference evidence="4" key="1">
    <citation type="submission" date="2019-08" db="EMBL/GenBank/DDBJ databases">
        <title>Complete genome sequence of a mangrove-derived Streptomyces xiamenensis.</title>
        <authorList>
            <person name="Xu J."/>
        </authorList>
    </citation>
    <scope>NUCLEOTIDE SEQUENCE</scope>
    <source>
        <strain evidence="4">318</strain>
    </source>
</reference>
<dbReference type="Proteomes" id="UP000034034">
    <property type="component" value="Chromosome"/>
</dbReference>
<dbReference type="InterPro" id="IPR005754">
    <property type="entry name" value="Sortase"/>
</dbReference>
<keyword evidence="3" id="KW-0472">Membrane</keyword>
<accession>A0A0F7FXU7</accession>
<feature type="region of interest" description="Disordered" evidence="2">
    <location>
        <begin position="40"/>
        <end position="59"/>
    </location>
</feature>
<evidence type="ECO:0000313" key="4">
    <source>
        <dbReference type="EMBL" id="AKG45298.1"/>
    </source>
</evidence>
<evidence type="ECO:0000313" key="5">
    <source>
        <dbReference type="Proteomes" id="UP000034034"/>
    </source>
</evidence>
<keyword evidence="3" id="KW-1133">Transmembrane helix</keyword>
<evidence type="ECO:0000256" key="1">
    <source>
        <dbReference type="ARBA" id="ARBA00022801"/>
    </source>
</evidence>
<evidence type="ECO:0000256" key="3">
    <source>
        <dbReference type="SAM" id="Phobius"/>
    </source>
</evidence>
<dbReference type="InterPro" id="IPR042001">
    <property type="entry name" value="Sortase_F"/>
</dbReference>
<feature type="compositionally biased region" description="Low complexity" evidence="2">
    <location>
        <begin position="41"/>
        <end position="55"/>
    </location>
</feature>
<dbReference type="SUPFAM" id="SSF63817">
    <property type="entry name" value="Sortase"/>
    <property type="match status" value="1"/>
</dbReference>
<name>A0A0F7FXU7_9ACTN</name>
<dbReference type="Gene3D" id="2.40.260.10">
    <property type="entry name" value="Sortase"/>
    <property type="match status" value="1"/>
</dbReference>
<protein>
    <submittedName>
        <fullName evidence="4">Sortase (Surface protein transpeptidase)</fullName>
    </submittedName>
</protein>
<dbReference type="AlphaFoldDB" id="A0A0F7FXU7"/>
<keyword evidence="3" id="KW-0812">Transmembrane</keyword>
<dbReference type="RefSeq" id="WP_046724765.1">
    <property type="nucleotide sequence ID" value="NZ_CP009922.3"/>
</dbReference>
<dbReference type="GO" id="GO:0016787">
    <property type="term" value="F:hydrolase activity"/>
    <property type="evidence" value="ECO:0007669"/>
    <property type="project" value="UniProtKB-KW"/>
</dbReference>